<dbReference type="EMBL" id="QPIZ01000006">
    <property type="protein sequence ID" value="RCW37435.1"/>
    <property type="molecule type" value="Genomic_DNA"/>
</dbReference>
<organism evidence="8 9">
    <name type="scientific">Marinilabilia salmonicolor</name>
    <dbReference type="NCBI Taxonomy" id="989"/>
    <lineage>
        <taxon>Bacteria</taxon>
        <taxon>Pseudomonadati</taxon>
        <taxon>Bacteroidota</taxon>
        <taxon>Bacteroidia</taxon>
        <taxon>Marinilabiliales</taxon>
        <taxon>Marinilabiliaceae</taxon>
        <taxon>Marinilabilia</taxon>
    </lineage>
</organism>
<protein>
    <recommendedName>
        <fullName evidence="6">Homoserine O-acetyltransferase</fullName>
        <shortName evidence="6">HAT</shortName>
        <ecNumber evidence="6">2.3.1.31</ecNumber>
    </recommendedName>
    <alternativeName>
        <fullName evidence="6">Homoserine transacetylase</fullName>
        <shortName evidence="6">HTA</shortName>
    </alternativeName>
</protein>
<feature type="active site" description="Acyl-thioester intermediate" evidence="6 7">
    <location>
        <position position="194"/>
    </location>
</feature>
<dbReference type="Gene3D" id="3.40.50.880">
    <property type="match status" value="1"/>
</dbReference>
<dbReference type="InterPro" id="IPR005697">
    <property type="entry name" value="HST_MetA"/>
</dbReference>
<dbReference type="UniPathway" id="UPA00051">
    <property type="reaction ID" value="UER00074"/>
</dbReference>
<reference evidence="8 9" key="1">
    <citation type="submission" date="2018-07" db="EMBL/GenBank/DDBJ databases">
        <title>Freshwater and sediment microbial communities from various areas in North America, analyzing microbe dynamics in response to fracking.</title>
        <authorList>
            <person name="Lamendella R."/>
        </authorList>
    </citation>
    <scope>NUCLEOTIDE SEQUENCE [LARGE SCALE GENOMIC DNA]</scope>
    <source>
        <strain evidence="8 9">160A</strain>
    </source>
</reference>
<dbReference type="FunFam" id="3.40.50.880:FF:000004">
    <property type="entry name" value="Homoserine O-succinyltransferase"/>
    <property type="match status" value="1"/>
</dbReference>
<dbReference type="GO" id="GO:0005737">
    <property type="term" value="C:cytoplasm"/>
    <property type="evidence" value="ECO:0007669"/>
    <property type="project" value="UniProtKB-SubCell"/>
</dbReference>
<dbReference type="HAMAP" id="MF_00295">
    <property type="entry name" value="MetA_acyltransf"/>
    <property type="match status" value="1"/>
</dbReference>
<evidence type="ECO:0000313" key="9">
    <source>
        <dbReference type="Proteomes" id="UP000252733"/>
    </source>
</evidence>
<evidence type="ECO:0000256" key="2">
    <source>
        <dbReference type="ARBA" id="ARBA00022490"/>
    </source>
</evidence>
<evidence type="ECO:0000256" key="1">
    <source>
        <dbReference type="ARBA" id="ARBA00004496"/>
    </source>
</evidence>
<dbReference type="NCBIfam" id="TIGR01001">
    <property type="entry name" value="metA"/>
    <property type="match status" value="1"/>
</dbReference>
<dbReference type="EC" id="2.3.1.31" evidence="6"/>
<feature type="site" description="Important for acyl-CoA specificity" evidence="6">
    <location>
        <position position="163"/>
    </location>
</feature>
<comment type="similarity">
    <text evidence="6">Belongs to the MetA family.</text>
</comment>
<comment type="catalytic activity">
    <reaction evidence="6">
        <text>L-homoserine + acetyl-CoA = O-acetyl-L-homoserine + CoA</text>
        <dbReference type="Rhea" id="RHEA:13701"/>
        <dbReference type="ChEBI" id="CHEBI:57287"/>
        <dbReference type="ChEBI" id="CHEBI:57288"/>
        <dbReference type="ChEBI" id="CHEBI:57476"/>
        <dbReference type="ChEBI" id="CHEBI:57716"/>
        <dbReference type="EC" id="2.3.1.31"/>
    </reaction>
</comment>
<sequence length="356" mass="41003">MPVNIQSPAWISGGAFFAGHGCDVYRSCPSGLIFIIFPLSLYALFITNQILVMPVNIPDLLPAKSLLEAENVFVMSESRAVTQDIRPLKILVLNLMPLKIKTETHLLRALSNSPLQVEVELLFTSSHTPKNTPQEHLISFYKTFEEVKDKHYDGFIITGAPVELLEFEKVTYWDELCTIMEWSKANVTSTLHICWGAQAGLYYHYGIPKYELRAKLFGVFEHSVKSPEEPLLRGFDDLFHAPHSRYTEVRKSDIEKVEDLILLSDSVKAGPYLVLSKDRSQVFLTGHPEYDKFTLGEEYHRDQQRGLQTKLPENYYKNDDPAKDSVVRWRSHAQLLFSNWLNYYVYQSTPYEWGEQ</sequence>
<keyword evidence="4 6" id="KW-0808">Transferase</keyword>
<comment type="function">
    <text evidence="6">Transfers an acetyl group from acetyl-CoA to L-homoserine, forming acetyl-L-homoserine.</text>
</comment>
<feature type="binding site" evidence="6">
    <location>
        <position position="301"/>
    </location>
    <ligand>
        <name>substrate</name>
    </ligand>
</feature>
<name>A0A368VB26_9BACT</name>
<dbReference type="PIRSF" id="PIRSF000450">
    <property type="entry name" value="H_ser_succinyltr"/>
    <property type="match status" value="1"/>
</dbReference>
<comment type="caution">
    <text evidence="6">Lacks conserved residue(s) required for the propagation of feature annotation.</text>
</comment>
<dbReference type="PANTHER" id="PTHR20919:SF0">
    <property type="entry name" value="HOMOSERINE O-SUCCINYLTRANSFERASE"/>
    <property type="match status" value="1"/>
</dbReference>
<evidence type="ECO:0000256" key="3">
    <source>
        <dbReference type="ARBA" id="ARBA00022605"/>
    </source>
</evidence>
<accession>A0A368VB26</accession>
<dbReference type="GO" id="GO:0008899">
    <property type="term" value="F:homoserine O-succinyltransferase activity"/>
    <property type="evidence" value="ECO:0007669"/>
    <property type="project" value="UniProtKB-UniRule"/>
</dbReference>
<gene>
    <name evidence="6" type="primary">metAA</name>
    <name evidence="8" type="ORF">DFO77_106129</name>
</gene>
<dbReference type="GO" id="GO:0019281">
    <property type="term" value="P:L-methionine biosynthetic process from homoserine via O-succinyl-L-homoserine and cystathionine"/>
    <property type="evidence" value="ECO:0007669"/>
    <property type="project" value="InterPro"/>
</dbReference>
<dbReference type="InterPro" id="IPR029062">
    <property type="entry name" value="Class_I_gatase-like"/>
</dbReference>
<feature type="binding site" evidence="6">
    <location>
        <position position="244"/>
    </location>
    <ligand>
        <name>substrate</name>
    </ligand>
</feature>
<dbReference type="InterPro" id="IPR033752">
    <property type="entry name" value="MetA_family"/>
</dbReference>
<keyword evidence="6" id="KW-0486">Methionine biosynthesis</keyword>
<comment type="caution">
    <text evidence="8">The sequence shown here is derived from an EMBL/GenBank/DDBJ whole genome shotgun (WGS) entry which is preliminary data.</text>
</comment>
<evidence type="ECO:0000256" key="4">
    <source>
        <dbReference type="ARBA" id="ARBA00022679"/>
    </source>
</evidence>
<dbReference type="CDD" id="cd03131">
    <property type="entry name" value="GATase1_HTS"/>
    <property type="match status" value="1"/>
</dbReference>
<keyword evidence="9" id="KW-1185">Reference proteome</keyword>
<comment type="subcellular location">
    <subcellularLocation>
        <location evidence="1 6">Cytoplasm</location>
    </subcellularLocation>
</comment>
<feature type="active site" description="Proton acceptor" evidence="6">
    <location>
        <position position="287"/>
    </location>
</feature>
<dbReference type="AlphaFoldDB" id="A0A368VB26"/>
<evidence type="ECO:0000313" key="8">
    <source>
        <dbReference type="EMBL" id="RCW37435.1"/>
    </source>
</evidence>
<dbReference type="GO" id="GO:0004414">
    <property type="term" value="F:homoserine O-acetyltransferase activity"/>
    <property type="evidence" value="ECO:0007669"/>
    <property type="project" value="UniProtKB-EC"/>
</dbReference>
<evidence type="ECO:0000256" key="7">
    <source>
        <dbReference type="PIRSR" id="PIRSR000450-1"/>
    </source>
</evidence>
<feature type="binding site" evidence="6">
    <location>
        <position position="215"/>
    </location>
    <ligand>
        <name>substrate</name>
    </ligand>
</feature>
<dbReference type="Pfam" id="PF04204">
    <property type="entry name" value="HTS"/>
    <property type="match status" value="1"/>
</dbReference>
<feature type="site" description="Important for substrate specificity" evidence="6">
    <location>
        <position position="244"/>
    </location>
</feature>
<dbReference type="Proteomes" id="UP000252733">
    <property type="component" value="Unassembled WGS sequence"/>
</dbReference>
<feature type="active site" evidence="6">
    <location>
        <position position="289"/>
    </location>
</feature>
<dbReference type="PANTHER" id="PTHR20919">
    <property type="entry name" value="HOMOSERINE O-SUCCINYLTRANSFERASE"/>
    <property type="match status" value="1"/>
</dbReference>
<evidence type="ECO:0000256" key="6">
    <source>
        <dbReference type="HAMAP-Rule" id="MF_00295"/>
    </source>
</evidence>
<dbReference type="SUPFAM" id="SSF52317">
    <property type="entry name" value="Class I glutamine amidotransferase-like"/>
    <property type="match status" value="1"/>
</dbReference>
<keyword evidence="5 6" id="KW-0012">Acyltransferase</keyword>
<keyword evidence="2 6" id="KW-0963">Cytoplasm</keyword>
<comment type="pathway">
    <text evidence="6">Amino-acid biosynthesis; L-methionine biosynthesis via de novo pathway; O-acetyl-L-homoserine from L-homoserine: step 1/1.</text>
</comment>
<proteinExistence type="inferred from homology"/>
<keyword evidence="3 6" id="KW-0028">Amino-acid biosynthesis</keyword>
<evidence type="ECO:0000256" key="5">
    <source>
        <dbReference type="ARBA" id="ARBA00023315"/>
    </source>
</evidence>